<dbReference type="Gene3D" id="3.80.30.20">
    <property type="entry name" value="tm_1862 like domain"/>
    <property type="match status" value="1"/>
</dbReference>
<dbReference type="OrthoDB" id="9805215at2"/>
<dbReference type="Pfam" id="PF00919">
    <property type="entry name" value="UPF0004"/>
    <property type="match status" value="1"/>
</dbReference>
<dbReference type="Pfam" id="PF04055">
    <property type="entry name" value="Radical_SAM"/>
    <property type="match status" value="1"/>
</dbReference>
<evidence type="ECO:0000256" key="5">
    <source>
        <dbReference type="ARBA" id="ARBA00022723"/>
    </source>
</evidence>
<evidence type="ECO:0000256" key="1">
    <source>
        <dbReference type="ARBA" id="ARBA00001966"/>
    </source>
</evidence>
<comment type="cofactor">
    <cofactor evidence="1">
        <name>[4Fe-4S] cluster</name>
        <dbReference type="ChEBI" id="CHEBI:49883"/>
    </cofactor>
</comment>
<dbReference type="SUPFAM" id="SSF102114">
    <property type="entry name" value="Radical SAM enzymes"/>
    <property type="match status" value="1"/>
</dbReference>
<protein>
    <submittedName>
        <fullName evidence="10">tRNA (N(6)-L-threonylcarbamoyladenosine(37)-C(2))-methylthiotransferase MtaB</fullName>
    </submittedName>
</protein>
<comment type="caution">
    <text evidence="10">The sequence shown here is derived from an EMBL/GenBank/DDBJ whole genome shotgun (WGS) entry which is preliminary data.</text>
</comment>
<keyword evidence="5" id="KW-0479">Metal-binding</keyword>
<evidence type="ECO:0000256" key="6">
    <source>
        <dbReference type="ARBA" id="ARBA00023004"/>
    </source>
</evidence>
<dbReference type="InterPro" id="IPR023404">
    <property type="entry name" value="rSAM_horseshoe"/>
</dbReference>
<dbReference type="AlphaFoldDB" id="A0A4Y9ELE7"/>
<evidence type="ECO:0000313" key="11">
    <source>
        <dbReference type="Proteomes" id="UP000297737"/>
    </source>
</evidence>
<dbReference type="InterPro" id="IPR020612">
    <property type="entry name" value="Methylthiotransferase_CS"/>
</dbReference>
<sequence>MKPAEIINFGCRLNIAEAATAHAAAPAGSIVVNSCAVTAEAVRQARQAVRRAHRERPDANIIVTGCAAQLDPAGFAALPGVAMVLGNREKLDAARYDLAGANDRARVGDIFAVRDAPLAVSDSVSHTRGFVAVQNGCDHRCTFCVIPLARGVSRSVPAGAVIERIKVLVGQGVNEIVLTGVDLTSYGPDLPGAPTLGLLVQRILQHVPDLPRLRLSSIDSIEVDAALFDVLATDARVMPQLHLSLQSGDDLILKRMKRRHARAQAVEFCQSLRARRPEMVFGADLIAGFPTETDAAFENTLALVDDCGLTRLHVFAYSERDGTPAARMPQLPVSVRRDRTARLRALGAERQRDWLGEQVGKPQRVLVEAGGLTGHAESFARVRLDRSHPRGAIVDVTARHVAGDLLECA</sequence>
<evidence type="ECO:0000313" key="10">
    <source>
        <dbReference type="EMBL" id="TFU01347.1"/>
    </source>
</evidence>
<organism evidence="10 11">
    <name type="scientific">Glacieibacterium arshaanense</name>
    <dbReference type="NCBI Taxonomy" id="2511025"/>
    <lineage>
        <taxon>Bacteria</taxon>
        <taxon>Pseudomonadati</taxon>
        <taxon>Pseudomonadota</taxon>
        <taxon>Alphaproteobacteria</taxon>
        <taxon>Sphingomonadales</taxon>
        <taxon>Sphingosinicellaceae</taxon>
        <taxon>Glacieibacterium</taxon>
    </lineage>
</organism>
<dbReference type="PANTHER" id="PTHR11918">
    <property type="entry name" value="RADICAL SAM PROTEINS"/>
    <property type="match status" value="1"/>
</dbReference>
<evidence type="ECO:0000256" key="3">
    <source>
        <dbReference type="ARBA" id="ARBA00022679"/>
    </source>
</evidence>
<dbReference type="InterPro" id="IPR007197">
    <property type="entry name" value="rSAM"/>
</dbReference>
<dbReference type="GO" id="GO:0046872">
    <property type="term" value="F:metal ion binding"/>
    <property type="evidence" value="ECO:0007669"/>
    <property type="project" value="UniProtKB-KW"/>
</dbReference>
<keyword evidence="3 10" id="KW-0808">Transferase</keyword>
<evidence type="ECO:0000256" key="4">
    <source>
        <dbReference type="ARBA" id="ARBA00022691"/>
    </source>
</evidence>
<keyword evidence="11" id="KW-1185">Reference proteome</keyword>
<evidence type="ECO:0000256" key="2">
    <source>
        <dbReference type="ARBA" id="ARBA00022485"/>
    </source>
</evidence>
<dbReference type="InterPro" id="IPR006467">
    <property type="entry name" value="MiaB-like_bact"/>
</dbReference>
<dbReference type="PANTHER" id="PTHR11918:SF45">
    <property type="entry name" value="THREONYLCARBAMOYLADENOSINE TRNA METHYLTHIOTRANSFERASE"/>
    <property type="match status" value="1"/>
</dbReference>
<keyword evidence="7" id="KW-0411">Iron-sulfur</keyword>
<dbReference type="GO" id="GO:0051539">
    <property type="term" value="F:4 iron, 4 sulfur cluster binding"/>
    <property type="evidence" value="ECO:0007669"/>
    <property type="project" value="UniProtKB-KW"/>
</dbReference>
<evidence type="ECO:0000256" key="7">
    <source>
        <dbReference type="ARBA" id="ARBA00023014"/>
    </source>
</evidence>
<feature type="domain" description="MTTase N-terminal" evidence="8">
    <location>
        <begin position="2"/>
        <end position="100"/>
    </location>
</feature>
<keyword evidence="4" id="KW-0949">S-adenosyl-L-methionine</keyword>
<dbReference type="GO" id="GO:0035598">
    <property type="term" value="F:tRNA (N(6)-L-threonylcarbamoyladenosine(37)-C(2))-methylthiotransferase activity"/>
    <property type="evidence" value="ECO:0007669"/>
    <property type="project" value="TreeGrafter"/>
</dbReference>
<dbReference type="EMBL" id="SIHO01000003">
    <property type="protein sequence ID" value="TFU01347.1"/>
    <property type="molecule type" value="Genomic_DNA"/>
</dbReference>
<dbReference type="PROSITE" id="PS51918">
    <property type="entry name" value="RADICAL_SAM"/>
    <property type="match status" value="1"/>
</dbReference>
<dbReference type="PROSITE" id="PS51449">
    <property type="entry name" value="MTTASE_N"/>
    <property type="match status" value="1"/>
</dbReference>
<dbReference type="NCBIfam" id="TIGR01579">
    <property type="entry name" value="MiaB-like-C"/>
    <property type="match status" value="1"/>
</dbReference>
<keyword evidence="2" id="KW-0004">4Fe-4S</keyword>
<evidence type="ECO:0000259" key="8">
    <source>
        <dbReference type="PROSITE" id="PS51449"/>
    </source>
</evidence>
<dbReference type="PROSITE" id="PS01278">
    <property type="entry name" value="MTTASE_RADICAL"/>
    <property type="match status" value="1"/>
</dbReference>
<gene>
    <name evidence="10" type="primary">mtaB</name>
    <name evidence="10" type="ORF">EUV02_13735</name>
</gene>
<dbReference type="InterPro" id="IPR006638">
    <property type="entry name" value="Elp3/MiaA/NifB-like_rSAM"/>
</dbReference>
<dbReference type="Gene3D" id="3.40.50.12160">
    <property type="entry name" value="Methylthiotransferase, N-terminal domain"/>
    <property type="match status" value="1"/>
</dbReference>
<dbReference type="SFLD" id="SFLDG01082">
    <property type="entry name" value="B12-binding_domain_containing"/>
    <property type="match status" value="1"/>
</dbReference>
<keyword evidence="6" id="KW-0408">Iron</keyword>
<dbReference type="InterPro" id="IPR038135">
    <property type="entry name" value="Methylthiotransferase_N_sf"/>
</dbReference>
<dbReference type="InterPro" id="IPR013848">
    <property type="entry name" value="Methylthiotransferase_N"/>
</dbReference>
<dbReference type="InterPro" id="IPR058240">
    <property type="entry name" value="rSAM_sf"/>
</dbReference>
<feature type="domain" description="Radical SAM core" evidence="9">
    <location>
        <begin position="123"/>
        <end position="353"/>
    </location>
</feature>
<dbReference type="NCBIfam" id="TIGR00089">
    <property type="entry name" value="MiaB/RimO family radical SAM methylthiotransferase"/>
    <property type="match status" value="1"/>
</dbReference>
<evidence type="ECO:0000259" key="9">
    <source>
        <dbReference type="PROSITE" id="PS51918"/>
    </source>
</evidence>
<dbReference type="RefSeq" id="WP_135246851.1">
    <property type="nucleotide sequence ID" value="NZ_SIHO01000003.1"/>
</dbReference>
<reference evidence="10 11" key="1">
    <citation type="submission" date="2019-02" db="EMBL/GenBank/DDBJ databases">
        <title>Polymorphobacter sp. isolated from the lake at the Tibet of China.</title>
        <authorList>
            <person name="Li A."/>
        </authorList>
    </citation>
    <scope>NUCLEOTIDE SEQUENCE [LARGE SCALE GENOMIC DNA]</scope>
    <source>
        <strain evidence="10 11">DJ1R-1</strain>
    </source>
</reference>
<name>A0A4Y9ELE7_9SPHN</name>
<dbReference type="InterPro" id="IPR005839">
    <property type="entry name" value="Methylthiotransferase"/>
</dbReference>
<dbReference type="SMART" id="SM00729">
    <property type="entry name" value="Elp3"/>
    <property type="match status" value="1"/>
</dbReference>
<proteinExistence type="predicted"/>
<dbReference type="SFLD" id="SFLDS00029">
    <property type="entry name" value="Radical_SAM"/>
    <property type="match status" value="1"/>
</dbReference>
<dbReference type="Proteomes" id="UP000297737">
    <property type="component" value="Unassembled WGS sequence"/>
</dbReference>
<accession>A0A4Y9ELE7</accession>